<reference evidence="2" key="1">
    <citation type="submission" date="2022-01" db="EMBL/GenBank/DDBJ databases">
        <title>Paenibacillus spongiae sp. nov., isolated from marine sponge.</title>
        <authorList>
            <person name="Li Z."/>
            <person name="Zhang M."/>
        </authorList>
    </citation>
    <scope>NUCLEOTIDE SEQUENCE</scope>
    <source>
        <strain evidence="2">PHS-Z3</strain>
    </source>
</reference>
<gene>
    <name evidence="2" type="ORF">L1F29_33250</name>
</gene>
<accession>A0ABY5S8F2</accession>
<organism evidence="2 3">
    <name type="scientific">Paenibacillus spongiae</name>
    <dbReference type="NCBI Taxonomy" id="2909671"/>
    <lineage>
        <taxon>Bacteria</taxon>
        <taxon>Bacillati</taxon>
        <taxon>Bacillota</taxon>
        <taxon>Bacilli</taxon>
        <taxon>Bacillales</taxon>
        <taxon>Paenibacillaceae</taxon>
        <taxon>Paenibacillus</taxon>
    </lineage>
</organism>
<dbReference type="Proteomes" id="UP001057877">
    <property type="component" value="Chromosome"/>
</dbReference>
<proteinExistence type="predicted"/>
<feature type="chain" id="PRO_5046958433" evidence="1">
    <location>
        <begin position="19"/>
        <end position="544"/>
    </location>
</feature>
<protein>
    <submittedName>
        <fullName evidence="2">Extracellular solute-binding protein</fullName>
    </submittedName>
</protein>
<keyword evidence="3" id="KW-1185">Reference proteome</keyword>
<dbReference type="Gene3D" id="3.40.190.10">
    <property type="entry name" value="Periplasmic binding protein-like II"/>
    <property type="match status" value="2"/>
</dbReference>
<dbReference type="PROSITE" id="PS51257">
    <property type="entry name" value="PROKAR_LIPOPROTEIN"/>
    <property type="match status" value="1"/>
</dbReference>
<name>A0ABY5S8F2_9BACL</name>
<evidence type="ECO:0000313" key="2">
    <source>
        <dbReference type="EMBL" id="UVI30181.1"/>
    </source>
</evidence>
<evidence type="ECO:0000256" key="1">
    <source>
        <dbReference type="SAM" id="SignalP"/>
    </source>
</evidence>
<dbReference type="SUPFAM" id="SSF53850">
    <property type="entry name" value="Periplasmic binding protein-like II"/>
    <property type="match status" value="1"/>
</dbReference>
<evidence type="ECO:0000313" key="3">
    <source>
        <dbReference type="Proteomes" id="UP001057877"/>
    </source>
</evidence>
<dbReference type="EMBL" id="CP091430">
    <property type="protein sequence ID" value="UVI30181.1"/>
    <property type="molecule type" value="Genomic_DNA"/>
</dbReference>
<dbReference type="InterPro" id="IPR050490">
    <property type="entry name" value="Bact_solute-bd_prot1"/>
</dbReference>
<dbReference type="RefSeq" id="WP_258386251.1">
    <property type="nucleotide sequence ID" value="NZ_CP091430.1"/>
</dbReference>
<sequence length="544" mass="61206">MRRVLCFILMLTASVLLLGCGNLDGLNATGERSEKEESGDVTLTFFAPKRQAPWEENDFTKHVEEKFGVRIKWSVAPEDAMKDKSRILLVSRDYPEVFLEGNFTRTDLLKYGQQGVLLPLNELIEKYAPNVRKVMDQKPYMRRSVTAPDGNIYALPRVNECYHCSYPLKYWINQEWLDKLGLSMPTTTDELYRVLKAFKEKDPNDNGEADEIPLTGAPSHAVWNGNIDAYLMNAFIYSDNDKYLYVSGGKVEFAADKPEWKQGLAYMNKLFREGLIDPASFTQSARALKQLGIGEGDEVVGSVTTASLAYLIDPYSDNPRQKHWVAVPPLKGPGGVQLAGYSQDALEFEFAITNKATPEQQVAAIRIADYMYSEEGALYSMYGPNEGIGWGKAKAGELNAEGEQAKYTFEGVGENVKEHNKGDRWELLGPINMSEEFRGLFATNQDPLSGKGYELRLSRATKLYEPYAPKEVYPAGAFIRPEDADMAAALTAAIKEYVQLNMAQFITGSKDLDKEWESYVNGFEGLNLSTYMEIYRRVMEVKTE</sequence>
<keyword evidence="1" id="KW-0732">Signal</keyword>
<dbReference type="PANTHER" id="PTHR43649:SF12">
    <property type="entry name" value="DIACETYLCHITOBIOSE BINDING PROTEIN DASA"/>
    <property type="match status" value="1"/>
</dbReference>
<feature type="signal peptide" evidence="1">
    <location>
        <begin position="1"/>
        <end position="18"/>
    </location>
</feature>
<dbReference type="PANTHER" id="PTHR43649">
    <property type="entry name" value="ARABINOSE-BINDING PROTEIN-RELATED"/>
    <property type="match status" value="1"/>
</dbReference>